<dbReference type="PANTHER" id="PTHR42941:SF1">
    <property type="entry name" value="SLL1037 PROTEIN"/>
    <property type="match status" value="1"/>
</dbReference>
<dbReference type="Proteomes" id="UP000316714">
    <property type="component" value="Unassembled WGS sequence"/>
</dbReference>
<accession>A0A5C5VID1</accession>
<dbReference type="EMBL" id="SIHJ01000001">
    <property type="protein sequence ID" value="TWT37660.1"/>
    <property type="molecule type" value="Genomic_DNA"/>
</dbReference>
<proteinExistence type="predicted"/>
<gene>
    <name evidence="2" type="ORF">KOR34_26190</name>
</gene>
<dbReference type="InterPro" id="IPR011852">
    <property type="entry name" value="TRAP_TAXI"/>
</dbReference>
<keyword evidence="3" id="KW-1185">Reference proteome</keyword>
<sequence>MQRPISRIVRNWFAWLMAMVLVGSLAVWFITRPTLPSRILIGTAVRGGQYHEEGLRIAEALERRTGRDAEVVETSGSEENAEKLRGGEIDVAIVQAGSVSLQGLAIVTPLHRDVVHVIVRKAPDDGSPPIRSFSDLAGRDVIVGKQGSGMRRSATDVLEHYNLLGEVTLSGTHFTELLKDPDQKHAAAIVTTGVENGDLRLVLETGDFDLLPLDALALDKRYRHFEYYEIPSQLWPPVPTRTVPTVAASALVVVRENASSRLVNLLLDSIFEDSLPEYFSTLFSPQEARSLTPARLHPMTRKYHDPFGRYGVLHTVLEGLAAGKELLFALGAAIYLVWDRWRRIKERESQRQIKEQKSRLDTYLEQTLEIERAQMDVFDPTQLQRFLDDVTDIKLKALSRLTHEDLRGDRTFAIFLMQCANLISKIQLKIINCTK</sequence>
<dbReference type="AlphaFoldDB" id="A0A5C5VID1"/>
<evidence type="ECO:0000313" key="2">
    <source>
        <dbReference type="EMBL" id="TWT37660.1"/>
    </source>
</evidence>
<comment type="caution">
    <text evidence="2">The sequence shown here is derived from an EMBL/GenBank/DDBJ whole genome shotgun (WGS) entry which is preliminary data.</text>
</comment>
<dbReference type="Pfam" id="PF16868">
    <property type="entry name" value="NMT1_3"/>
    <property type="match status" value="1"/>
</dbReference>
<dbReference type="RefSeq" id="WP_146564979.1">
    <property type="nucleotide sequence ID" value="NZ_SIHJ01000001.1"/>
</dbReference>
<dbReference type="NCBIfam" id="TIGR02122">
    <property type="entry name" value="TRAP_TAXI"/>
    <property type="match status" value="1"/>
</dbReference>
<keyword evidence="1" id="KW-1133">Transmembrane helix</keyword>
<keyword evidence="1" id="KW-0472">Membrane</keyword>
<organism evidence="2 3">
    <name type="scientific">Posidoniimonas corsicana</name>
    <dbReference type="NCBI Taxonomy" id="1938618"/>
    <lineage>
        <taxon>Bacteria</taxon>
        <taxon>Pseudomonadati</taxon>
        <taxon>Planctomycetota</taxon>
        <taxon>Planctomycetia</taxon>
        <taxon>Pirellulales</taxon>
        <taxon>Lacipirellulaceae</taxon>
        <taxon>Posidoniimonas</taxon>
    </lineage>
</organism>
<dbReference type="Gene3D" id="3.40.190.10">
    <property type="entry name" value="Periplasmic binding protein-like II"/>
    <property type="match status" value="2"/>
</dbReference>
<dbReference type="PANTHER" id="PTHR42941">
    <property type="entry name" value="SLL1037 PROTEIN"/>
    <property type="match status" value="1"/>
</dbReference>
<evidence type="ECO:0000256" key="1">
    <source>
        <dbReference type="SAM" id="Phobius"/>
    </source>
</evidence>
<name>A0A5C5VID1_9BACT</name>
<reference evidence="2 3" key="1">
    <citation type="submission" date="2019-02" db="EMBL/GenBank/DDBJ databases">
        <title>Deep-cultivation of Planctomycetes and their phenomic and genomic characterization uncovers novel biology.</title>
        <authorList>
            <person name="Wiegand S."/>
            <person name="Jogler M."/>
            <person name="Boedeker C."/>
            <person name="Pinto D."/>
            <person name="Vollmers J."/>
            <person name="Rivas-Marin E."/>
            <person name="Kohn T."/>
            <person name="Peeters S.H."/>
            <person name="Heuer A."/>
            <person name="Rast P."/>
            <person name="Oberbeckmann S."/>
            <person name="Bunk B."/>
            <person name="Jeske O."/>
            <person name="Meyerdierks A."/>
            <person name="Storesund J.E."/>
            <person name="Kallscheuer N."/>
            <person name="Luecker S."/>
            <person name="Lage O.M."/>
            <person name="Pohl T."/>
            <person name="Merkel B.J."/>
            <person name="Hornburger P."/>
            <person name="Mueller R.-W."/>
            <person name="Bruemmer F."/>
            <person name="Labrenz M."/>
            <person name="Spormann A.M."/>
            <person name="Op Den Camp H."/>
            <person name="Overmann J."/>
            <person name="Amann R."/>
            <person name="Jetten M.S.M."/>
            <person name="Mascher T."/>
            <person name="Medema M.H."/>
            <person name="Devos D.P."/>
            <person name="Kaster A.-K."/>
            <person name="Ovreas L."/>
            <person name="Rohde M."/>
            <person name="Galperin M.Y."/>
            <person name="Jogler C."/>
        </authorList>
    </citation>
    <scope>NUCLEOTIDE SEQUENCE [LARGE SCALE GENOMIC DNA]</scope>
    <source>
        <strain evidence="2 3">KOR34</strain>
    </source>
</reference>
<evidence type="ECO:0000313" key="3">
    <source>
        <dbReference type="Proteomes" id="UP000316714"/>
    </source>
</evidence>
<feature type="transmembrane region" description="Helical" evidence="1">
    <location>
        <begin position="12"/>
        <end position="30"/>
    </location>
</feature>
<protein>
    <submittedName>
        <fullName evidence="2">LysR substrate binding domain protein</fullName>
    </submittedName>
</protein>
<dbReference type="SUPFAM" id="SSF53850">
    <property type="entry name" value="Periplasmic binding protein-like II"/>
    <property type="match status" value="1"/>
</dbReference>
<keyword evidence="1" id="KW-0812">Transmembrane</keyword>
<dbReference type="OrthoDB" id="246353at2"/>